<dbReference type="EMBL" id="VSWD01000005">
    <property type="protein sequence ID" value="KAK3103087.1"/>
    <property type="molecule type" value="Genomic_DNA"/>
</dbReference>
<reference evidence="1" key="1">
    <citation type="submission" date="2019-08" db="EMBL/GenBank/DDBJ databases">
        <title>The improved chromosome-level genome for the pearl oyster Pinctada fucata martensii using PacBio sequencing and Hi-C.</title>
        <authorList>
            <person name="Zheng Z."/>
        </authorList>
    </citation>
    <scope>NUCLEOTIDE SEQUENCE</scope>
    <source>
        <strain evidence="1">ZZ-2019</strain>
        <tissue evidence="1">Adductor muscle</tissue>
    </source>
</reference>
<sequence>MGPKILTLFTTWNVSMESSYVYNNTINILSSFLPEINLVVFLPEEDIEFFDVPSGWTVLPISRVDCGDTPVLKNMFFDVYEKFESTFYGYLNADILLDRGIIETLHAVKAYMFIKGKKQVLISGKRIDLYLDKIKRKYISTQKDVEYLSQVGTIAYGYAEDFFITTKTYPWRYIPDLVIGRPKYDNYLVYMSRQRSVPVIDASMTILALHQRTQKRIKIKDECNERILKKAKKYNFKFIQRGNLECATYETRYNRDGKIYIYRRGQFTTKC</sequence>
<organism evidence="1 2">
    <name type="scientific">Pinctada imbricata</name>
    <name type="common">Atlantic pearl-oyster</name>
    <name type="synonym">Pinctada martensii</name>
    <dbReference type="NCBI Taxonomy" id="66713"/>
    <lineage>
        <taxon>Eukaryota</taxon>
        <taxon>Metazoa</taxon>
        <taxon>Spiralia</taxon>
        <taxon>Lophotrochozoa</taxon>
        <taxon>Mollusca</taxon>
        <taxon>Bivalvia</taxon>
        <taxon>Autobranchia</taxon>
        <taxon>Pteriomorphia</taxon>
        <taxon>Pterioida</taxon>
        <taxon>Pterioidea</taxon>
        <taxon>Pteriidae</taxon>
        <taxon>Pinctada</taxon>
    </lineage>
</organism>
<gene>
    <name evidence="1" type="ORF">FSP39_016355</name>
</gene>
<dbReference type="AlphaFoldDB" id="A0AA88YD39"/>
<accession>A0AA88YD39</accession>
<comment type="caution">
    <text evidence="1">The sequence shown here is derived from an EMBL/GenBank/DDBJ whole genome shotgun (WGS) entry which is preliminary data.</text>
</comment>
<protein>
    <submittedName>
        <fullName evidence="1">Uncharacterized protein</fullName>
    </submittedName>
</protein>
<name>A0AA88YD39_PINIB</name>
<proteinExistence type="predicted"/>
<evidence type="ECO:0000313" key="2">
    <source>
        <dbReference type="Proteomes" id="UP001186944"/>
    </source>
</evidence>
<dbReference type="Proteomes" id="UP001186944">
    <property type="component" value="Unassembled WGS sequence"/>
</dbReference>
<evidence type="ECO:0000313" key="1">
    <source>
        <dbReference type="EMBL" id="KAK3103087.1"/>
    </source>
</evidence>
<keyword evidence="2" id="KW-1185">Reference proteome</keyword>